<protein>
    <submittedName>
        <fullName evidence="2">Uncharacterized protein</fullName>
    </submittedName>
</protein>
<dbReference type="AlphaFoldDB" id="A0A8T1T8S9"/>
<feature type="compositionally biased region" description="Low complexity" evidence="1">
    <location>
        <begin position="74"/>
        <end position="84"/>
    </location>
</feature>
<feature type="region of interest" description="Disordered" evidence="1">
    <location>
        <begin position="69"/>
        <end position="106"/>
    </location>
</feature>
<reference evidence="2 3" key="1">
    <citation type="journal article" date="2020" name="G3 (Bethesda)">
        <title>Draft Genome of the Common Snapping Turtle, Chelydra serpentina, a Model for Phenotypic Plasticity in Reptiles.</title>
        <authorList>
            <person name="Das D."/>
            <person name="Singh S.K."/>
            <person name="Bierstedt J."/>
            <person name="Erickson A."/>
            <person name="Galli G.L.J."/>
            <person name="Crossley D.A. 2nd"/>
            <person name="Rhen T."/>
        </authorList>
    </citation>
    <scope>NUCLEOTIDE SEQUENCE [LARGE SCALE GENOMIC DNA]</scope>
    <source>
        <strain evidence="2">KW</strain>
    </source>
</reference>
<comment type="caution">
    <text evidence="2">The sequence shown here is derived from an EMBL/GenBank/DDBJ whole genome shotgun (WGS) entry which is preliminary data.</text>
</comment>
<evidence type="ECO:0000313" key="3">
    <source>
        <dbReference type="Proteomes" id="UP000765507"/>
    </source>
</evidence>
<evidence type="ECO:0000313" key="2">
    <source>
        <dbReference type="EMBL" id="KAG6937347.1"/>
    </source>
</evidence>
<organism evidence="2 3">
    <name type="scientific">Chelydra serpentina</name>
    <name type="common">Snapping turtle</name>
    <name type="synonym">Testudo serpentina</name>
    <dbReference type="NCBI Taxonomy" id="8475"/>
    <lineage>
        <taxon>Eukaryota</taxon>
        <taxon>Metazoa</taxon>
        <taxon>Chordata</taxon>
        <taxon>Craniata</taxon>
        <taxon>Vertebrata</taxon>
        <taxon>Euteleostomi</taxon>
        <taxon>Archelosauria</taxon>
        <taxon>Testudinata</taxon>
        <taxon>Testudines</taxon>
        <taxon>Cryptodira</taxon>
        <taxon>Durocryptodira</taxon>
        <taxon>Americhelydia</taxon>
        <taxon>Chelydroidea</taxon>
        <taxon>Chelydridae</taxon>
        <taxon>Chelydra</taxon>
    </lineage>
</organism>
<gene>
    <name evidence="2" type="ORF">G0U57_010003</name>
</gene>
<dbReference type="OrthoDB" id="10510319at2759"/>
<dbReference type="EMBL" id="JAHGAV010000025">
    <property type="protein sequence ID" value="KAG6937347.1"/>
    <property type="molecule type" value="Genomic_DNA"/>
</dbReference>
<accession>A0A8T1T8S9</accession>
<name>A0A8T1T8S9_CHESE</name>
<sequence length="106" mass="12201">MFSELMQSSRTDRAQLNAWRHSVAEARKTLSKRDQNMQEQMLSLMGEQMDMIRHLVELQERQQEHRPLLHNCLPSSPSSISSSPRHPRTRWGGGSGHPATPLQRMA</sequence>
<evidence type="ECO:0000256" key="1">
    <source>
        <dbReference type="SAM" id="MobiDB-lite"/>
    </source>
</evidence>
<dbReference type="Proteomes" id="UP000765507">
    <property type="component" value="Unassembled WGS sequence"/>
</dbReference>
<proteinExistence type="predicted"/>
<keyword evidence="3" id="KW-1185">Reference proteome</keyword>